<dbReference type="InterPro" id="IPR032675">
    <property type="entry name" value="LRR_dom_sf"/>
</dbReference>
<organism evidence="2">
    <name type="scientific">Chromera velia CCMP2878</name>
    <dbReference type="NCBI Taxonomy" id="1169474"/>
    <lineage>
        <taxon>Eukaryota</taxon>
        <taxon>Sar</taxon>
        <taxon>Alveolata</taxon>
        <taxon>Colpodellida</taxon>
        <taxon>Chromeraceae</taxon>
        <taxon>Chromera</taxon>
    </lineage>
</organism>
<feature type="compositionally biased region" description="Polar residues" evidence="1">
    <location>
        <begin position="619"/>
        <end position="646"/>
    </location>
</feature>
<accession>A0A0G4H8S6</accession>
<feature type="region of interest" description="Disordered" evidence="1">
    <location>
        <begin position="467"/>
        <end position="646"/>
    </location>
</feature>
<reference evidence="2" key="1">
    <citation type="submission" date="2014-11" db="EMBL/GenBank/DDBJ databases">
        <authorList>
            <person name="Otto D Thomas"/>
            <person name="Naeem Raeece"/>
        </authorList>
    </citation>
    <scope>NUCLEOTIDE SEQUENCE</scope>
</reference>
<proteinExistence type="predicted"/>
<feature type="compositionally biased region" description="Polar residues" evidence="1">
    <location>
        <begin position="751"/>
        <end position="761"/>
    </location>
</feature>
<dbReference type="GO" id="GO:0003677">
    <property type="term" value="F:DNA binding"/>
    <property type="evidence" value="ECO:0007669"/>
    <property type="project" value="InterPro"/>
</dbReference>
<feature type="compositionally biased region" description="Basic residues" evidence="1">
    <location>
        <begin position="480"/>
        <end position="495"/>
    </location>
</feature>
<feature type="compositionally biased region" description="Polar residues" evidence="1">
    <location>
        <begin position="500"/>
        <end position="510"/>
    </location>
</feature>
<feature type="compositionally biased region" description="Low complexity" evidence="1">
    <location>
        <begin position="671"/>
        <end position="681"/>
    </location>
</feature>
<feature type="compositionally biased region" description="Gly residues" evidence="1">
    <location>
        <begin position="544"/>
        <end position="557"/>
    </location>
</feature>
<gene>
    <name evidence="2" type="ORF">Cvel_25119</name>
</gene>
<dbReference type="VEuPathDB" id="CryptoDB:Cvel_25119"/>
<feature type="compositionally biased region" description="Basic and acidic residues" evidence="1">
    <location>
        <begin position="262"/>
        <end position="289"/>
    </location>
</feature>
<dbReference type="PRINTS" id="PR00929">
    <property type="entry name" value="ATHOOK"/>
</dbReference>
<feature type="region of interest" description="Disordered" evidence="1">
    <location>
        <begin position="220"/>
        <end position="241"/>
    </location>
</feature>
<dbReference type="SUPFAM" id="SSF52047">
    <property type="entry name" value="RNI-like"/>
    <property type="match status" value="1"/>
</dbReference>
<feature type="compositionally biased region" description="Polar residues" evidence="1">
    <location>
        <begin position="228"/>
        <end position="237"/>
    </location>
</feature>
<dbReference type="AlphaFoldDB" id="A0A0G4H8S6"/>
<name>A0A0G4H8S6_9ALVE</name>
<feature type="region of interest" description="Disordered" evidence="1">
    <location>
        <begin position="355"/>
        <end position="396"/>
    </location>
</feature>
<feature type="compositionally biased region" description="Polar residues" evidence="1">
    <location>
        <begin position="690"/>
        <end position="700"/>
    </location>
</feature>
<protein>
    <submittedName>
        <fullName evidence="2">Uncharacterized protein</fullName>
    </submittedName>
</protein>
<evidence type="ECO:0000313" key="2">
    <source>
        <dbReference type="EMBL" id="CEM40187.1"/>
    </source>
</evidence>
<dbReference type="Gene3D" id="3.80.10.10">
    <property type="entry name" value="Ribonuclease Inhibitor"/>
    <property type="match status" value="1"/>
</dbReference>
<feature type="region of interest" description="Disordered" evidence="1">
    <location>
        <begin position="262"/>
        <end position="307"/>
    </location>
</feature>
<sequence>MSSPDAEEIACRDFDWSPYLKYEEYDRNTYVVTLSLAQSEVDDRALDSFSAWMWNQLISRSEVSEVFFFDLMLQGNLVTSGGLEAITKVFLGFSDKMKLLRLDASNNQIDDAAIGSITSLIETQETPVEKIVLSGNRIGNFGLACLLERILEAQDPNRSPVYPGQDSERHKGAHIEEVPLLLEVEENPLEISEVLSTYFQEESWSLCFCSLDREEMQVDSFKNGGGISSRTSETQTDGDMERAPGISLALLAEVRLPSVAHSAKEGREGHFSGEEQSERQEVEEGKSNQDSEGGGEVGETTAQSLKTPSACAVRVLAPPSKPISNIHSGFSPIIHIPENFREEGEKGNIRQQLASTHTNGSRGHGKRGPGRPPRSSLWSGGTSPTASERTGLWSPLSTARETHTHRDDLLLSEAFLSQAVHIGLRSAVPSFQIPLFSLNGSAAHSDLQQSMPEKTSQADAMCLSGVPNANAEAGKGGAVPRRRGRPRGSKNKPKGGHQGARSTGLSSSFGDLSHSLDMNLRRRDGGVTADGGIMQLEVMRGRGRGGGRGSRGGGMGRGRGRGRGGKAAQQQQEDPHLLLSTAHPNPTTVFVPSFSCPPAKPRHSGQKQHNVQARIGPPSAQSVQSTPIMNSNPPGRVPSASSTTQFSFPFGNGGSVKDVGFVRIQLLPPREGASTSTSAAASDDDSGESPHQQTKGSSLGRNPEEVQDEGGMRRRISCDTDEHTKPQRCQKEQGNNEEGVSASGRIGVSPSDASQRSSFWSMTKGAGGVSTATPEAHPKRERAAPQGGTTAEDRKSPKSMRGGEGPSSVQDGRCLIDAGR</sequence>
<evidence type="ECO:0000256" key="1">
    <source>
        <dbReference type="SAM" id="MobiDB-lite"/>
    </source>
</evidence>
<feature type="compositionally biased region" description="Basic and acidic residues" evidence="1">
    <location>
        <begin position="710"/>
        <end position="731"/>
    </location>
</feature>
<feature type="region of interest" description="Disordered" evidence="1">
    <location>
        <begin position="669"/>
        <end position="820"/>
    </location>
</feature>
<dbReference type="InterPro" id="IPR017956">
    <property type="entry name" value="AT_hook_DNA-bd_motif"/>
</dbReference>
<dbReference type="EMBL" id="CDMZ01001989">
    <property type="protein sequence ID" value="CEM40187.1"/>
    <property type="molecule type" value="Genomic_DNA"/>
</dbReference>